<evidence type="ECO:0000313" key="2">
    <source>
        <dbReference type="Proteomes" id="UP000823775"/>
    </source>
</evidence>
<dbReference type="EMBL" id="JACEIK010000265">
    <property type="protein sequence ID" value="MCD7453767.1"/>
    <property type="molecule type" value="Genomic_DNA"/>
</dbReference>
<gene>
    <name evidence="1" type="ORF">HAX54_022058</name>
</gene>
<name>A0ABS8S4A2_DATST</name>
<comment type="caution">
    <text evidence="1">The sequence shown here is derived from an EMBL/GenBank/DDBJ whole genome shotgun (WGS) entry which is preliminary data.</text>
</comment>
<keyword evidence="2" id="KW-1185">Reference proteome</keyword>
<accession>A0ABS8S4A2</accession>
<evidence type="ECO:0000313" key="1">
    <source>
        <dbReference type="EMBL" id="MCD7453767.1"/>
    </source>
</evidence>
<feature type="non-terminal residue" evidence="1">
    <location>
        <position position="1"/>
    </location>
</feature>
<proteinExistence type="predicted"/>
<sequence length="73" mass="7468">GSSDSDSSAILNEHSSSNAAISLSGASLISNNGEGGSSSSTSLNFCFQFTESSSKSFLGDAQKANCYYQPLSM</sequence>
<organism evidence="1 2">
    <name type="scientific">Datura stramonium</name>
    <name type="common">Jimsonweed</name>
    <name type="synonym">Common thornapple</name>
    <dbReference type="NCBI Taxonomy" id="4076"/>
    <lineage>
        <taxon>Eukaryota</taxon>
        <taxon>Viridiplantae</taxon>
        <taxon>Streptophyta</taxon>
        <taxon>Embryophyta</taxon>
        <taxon>Tracheophyta</taxon>
        <taxon>Spermatophyta</taxon>
        <taxon>Magnoliopsida</taxon>
        <taxon>eudicotyledons</taxon>
        <taxon>Gunneridae</taxon>
        <taxon>Pentapetalae</taxon>
        <taxon>asterids</taxon>
        <taxon>lamiids</taxon>
        <taxon>Solanales</taxon>
        <taxon>Solanaceae</taxon>
        <taxon>Solanoideae</taxon>
        <taxon>Datureae</taxon>
        <taxon>Datura</taxon>
    </lineage>
</organism>
<dbReference type="Proteomes" id="UP000823775">
    <property type="component" value="Unassembled WGS sequence"/>
</dbReference>
<protein>
    <submittedName>
        <fullName evidence="1">Uncharacterized protein</fullName>
    </submittedName>
</protein>
<reference evidence="1 2" key="1">
    <citation type="journal article" date="2021" name="BMC Genomics">
        <title>Datura genome reveals duplications of psychoactive alkaloid biosynthetic genes and high mutation rate following tissue culture.</title>
        <authorList>
            <person name="Rajewski A."/>
            <person name="Carter-House D."/>
            <person name="Stajich J."/>
            <person name="Litt A."/>
        </authorList>
    </citation>
    <scope>NUCLEOTIDE SEQUENCE [LARGE SCALE GENOMIC DNA]</scope>
    <source>
        <strain evidence="1">AR-01</strain>
    </source>
</reference>